<sequence length="336" mass="34886">MRYLIIGAGAVGGTIGGRLYESGHPVVLVARGEHLAALRGEGLRFTTPEGTRLLPVPAVGGPAEVTLTTEDVLVLAVKTQHSQALLDEWSVRPVSGPDGRPAGTAGELLPLVCAQNGVENERLALRRFRRVYAMCVWLPSTHLAPGRVSAAGSPCSGMLHLGCFPSGTDDTAAAIAADLAASHFDAPVTAEVMAWKYAKLLGNLGNALEAVAGPIDGGTRTAVWRRVQEEGRAALAAAGIASVGAEQQRATRGDRITLLPLPGEERGGGSSWQSLARGTGDIEADHLNGEIVLLGRLHGVPTPVNAALQRLANEFARTGRAPGSLPEAELTALLDL</sequence>
<gene>
    <name evidence="3" type="ORF">GCM10023235_61870</name>
</gene>
<dbReference type="Gene3D" id="1.10.1040.10">
    <property type="entry name" value="N-(1-d-carboxylethyl)-l-norvaline Dehydrogenase, domain 2"/>
    <property type="match status" value="1"/>
</dbReference>
<dbReference type="EMBL" id="BAABIS010000001">
    <property type="protein sequence ID" value="GAA4874267.1"/>
    <property type="molecule type" value="Genomic_DNA"/>
</dbReference>
<feature type="domain" description="Ketopantoate reductase N-terminal" evidence="1">
    <location>
        <begin position="3"/>
        <end position="164"/>
    </location>
</feature>
<dbReference type="PANTHER" id="PTHR21708">
    <property type="entry name" value="PROBABLE 2-DEHYDROPANTOATE 2-REDUCTASE"/>
    <property type="match status" value="1"/>
</dbReference>
<dbReference type="SUPFAM" id="SSF48179">
    <property type="entry name" value="6-phosphogluconate dehydrogenase C-terminal domain-like"/>
    <property type="match status" value="1"/>
</dbReference>
<evidence type="ECO:0000313" key="4">
    <source>
        <dbReference type="Proteomes" id="UP001501752"/>
    </source>
</evidence>
<comment type="caution">
    <text evidence="3">The sequence shown here is derived from an EMBL/GenBank/DDBJ whole genome shotgun (WGS) entry which is preliminary data.</text>
</comment>
<dbReference type="InterPro" id="IPR008927">
    <property type="entry name" value="6-PGluconate_DH-like_C_sf"/>
</dbReference>
<dbReference type="Pfam" id="PF08546">
    <property type="entry name" value="ApbA_C"/>
    <property type="match status" value="1"/>
</dbReference>
<proteinExistence type="predicted"/>
<organism evidence="3 4">
    <name type="scientific">Kitasatospora terrestris</name>
    <dbReference type="NCBI Taxonomy" id="258051"/>
    <lineage>
        <taxon>Bacteria</taxon>
        <taxon>Bacillati</taxon>
        <taxon>Actinomycetota</taxon>
        <taxon>Actinomycetes</taxon>
        <taxon>Kitasatosporales</taxon>
        <taxon>Streptomycetaceae</taxon>
        <taxon>Kitasatospora</taxon>
    </lineage>
</organism>
<dbReference type="Proteomes" id="UP001501752">
    <property type="component" value="Unassembled WGS sequence"/>
</dbReference>
<feature type="domain" description="Ketopantoate reductase C-terminal" evidence="2">
    <location>
        <begin position="192"/>
        <end position="313"/>
    </location>
</feature>
<evidence type="ECO:0000313" key="3">
    <source>
        <dbReference type="EMBL" id="GAA4874267.1"/>
    </source>
</evidence>
<dbReference type="InterPro" id="IPR036291">
    <property type="entry name" value="NAD(P)-bd_dom_sf"/>
</dbReference>
<dbReference type="RefSeq" id="WP_345700189.1">
    <property type="nucleotide sequence ID" value="NZ_BAABIS010000001.1"/>
</dbReference>
<keyword evidence="4" id="KW-1185">Reference proteome</keyword>
<accession>A0ABP9EAX1</accession>
<reference evidence="4" key="1">
    <citation type="journal article" date="2019" name="Int. J. Syst. Evol. Microbiol.">
        <title>The Global Catalogue of Microorganisms (GCM) 10K type strain sequencing project: providing services to taxonomists for standard genome sequencing and annotation.</title>
        <authorList>
            <consortium name="The Broad Institute Genomics Platform"/>
            <consortium name="The Broad Institute Genome Sequencing Center for Infectious Disease"/>
            <person name="Wu L."/>
            <person name="Ma J."/>
        </authorList>
    </citation>
    <scope>NUCLEOTIDE SEQUENCE [LARGE SCALE GENOMIC DNA]</scope>
    <source>
        <strain evidence="4">JCM 13006</strain>
    </source>
</reference>
<dbReference type="Gene3D" id="3.40.50.720">
    <property type="entry name" value="NAD(P)-binding Rossmann-like Domain"/>
    <property type="match status" value="1"/>
</dbReference>
<evidence type="ECO:0000259" key="1">
    <source>
        <dbReference type="Pfam" id="PF02558"/>
    </source>
</evidence>
<dbReference type="InterPro" id="IPR013752">
    <property type="entry name" value="KPA_reductase"/>
</dbReference>
<dbReference type="PANTHER" id="PTHR21708:SF26">
    <property type="entry name" value="2-DEHYDROPANTOATE 2-REDUCTASE"/>
    <property type="match status" value="1"/>
</dbReference>
<dbReference type="InterPro" id="IPR013332">
    <property type="entry name" value="KPR_N"/>
</dbReference>
<name>A0ABP9EAX1_9ACTN</name>
<dbReference type="InterPro" id="IPR051402">
    <property type="entry name" value="KPR-Related"/>
</dbReference>
<dbReference type="InterPro" id="IPR013328">
    <property type="entry name" value="6PGD_dom2"/>
</dbReference>
<dbReference type="SUPFAM" id="SSF51735">
    <property type="entry name" value="NAD(P)-binding Rossmann-fold domains"/>
    <property type="match status" value="1"/>
</dbReference>
<dbReference type="Pfam" id="PF02558">
    <property type="entry name" value="ApbA"/>
    <property type="match status" value="1"/>
</dbReference>
<evidence type="ECO:0000259" key="2">
    <source>
        <dbReference type="Pfam" id="PF08546"/>
    </source>
</evidence>
<protein>
    <submittedName>
        <fullName evidence="3">2-dehydropantoate 2-reductase N-terminal domain-containing protein</fullName>
    </submittedName>
</protein>